<dbReference type="VEuPathDB" id="FungiDB:MSYG_3387"/>
<organism evidence="1 2">
    <name type="scientific">Malassezia sympodialis (strain ATCC 42132)</name>
    <name type="common">Atopic eczema-associated yeast</name>
    <dbReference type="NCBI Taxonomy" id="1230383"/>
    <lineage>
        <taxon>Eukaryota</taxon>
        <taxon>Fungi</taxon>
        <taxon>Dikarya</taxon>
        <taxon>Basidiomycota</taxon>
        <taxon>Ustilaginomycotina</taxon>
        <taxon>Malasseziomycetes</taxon>
        <taxon>Malasseziales</taxon>
        <taxon>Malasseziaceae</taxon>
        <taxon>Malassezia</taxon>
    </lineage>
</organism>
<dbReference type="PANTHER" id="PTHR34292:SF2">
    <property type="entry name" value="OUTER SPORE WALL PROTEIN LDS1"/>
    <property type="match status" value="1"/>
</dbReference>
<dbReference type="PANTHER" id="PTHR34292">
    <property type="entry name" value="OUTER SPORE WALL PROTEIN LDS1"/>
    <property type="match status" value="1"/>
</dbReference>
<reference evidence="2" key="1">
    <citation type="journal article" date="2017" name="Nucleic Acids Res.">
        <title>Proteogenomics produces comprehensive and highly accurate protein-coding gene annotation in a complete genome assembly of Malassezia sympodialis.</title>
        <authorList>
            <person name="Zhu Y."/>
            <person name="Engstroem P.G."/>
            <person name="Tellgren-Roth C."/>
            <person name="Baudo C.D."/>
            <person name="Kennell J.C."/>
            <person name="Sun S."/>
            <person name="Billmyre R.B."/>
            <person name="Schroeder M.S."/>
            <person name="Andersson A."/>
            <person name="Holm T."/>
            <person name="Sigurgeirsson B."/>
            <person name="Wu G."/>
            <person name="Sankaranarayanan S.R."/>
            <person name="Siddharthan R."/>
            <person name="Sanyal K."/>
            <person name="Lundeberg J."/>
            <person name="Nystedt B."/>
            <person name="Boekhout T."/>
            <person name="Dawson T.L. Jr."/>
            <person name="Heitman J."/>
            <person name="Scheynius A."/>
            <person name="Lehtioe J."/>
        </authorList>
    </citation>
    <scope>NUCLEOTIDE SEQUENCE [LARGE SCALE GENOMIC DNA]</scope>
    <source>
        <strain evidence="2">ATCC 42132</strain>
    </source>
</reference>
<dbReference type="AlphaFoldDB" id="M5E9H2"/>
<evidence type="ECO:0000313" key="2">
    <source>
        <dbReference type="Proteomes" id="UP000186303"/>
    </source>
</evidence>
<name>M5E9H2_MALS4</name>
<evidence type="ECO:0000313" key="1">
    <source>
        <dbReference type="EMBL" id="SHO79038.1"/>
    </source>
</evidence>
<proteinExistence type="predicted"/>
<dbReference type="OMA" id="WDQTVAS"/>
<keyword evidence="2" id="KW-1185">Reference proteome</keyword>
<dbReference type="RefSeq" id="XP_018740151.1">
    <property type="nucleotide sequence ID" value="XM_018883386.1"/>
</dbReference>
<dbReference type="EMBL" id="LT671825">
    <property type="protein sequence ID" value="SHO79038.1"/>
    <property type="molecule type" value="Genomic_DNA"/>
</dbReference>
<accession>M5E9H2</accession>
<dbReference type="STRING" id="1230383.M5E9H2"/>
<dbReference type="Proteomes" id="UP000186303">
    <property type="component" value="Chromosome 5"/>
</dbReference>
<dbReference type="OrthoDB" id="10012223at2759"/>
<dbReference type="HOGENOM" id="CLU_057756_0_0_1"/>
<sequence>MPQATLEVPAVYPVVGLYRLVHDEKLWRPMWDSCYRTVRRATLATLAWTFVSLPGQRLVSRLFLGRIGRAVGAKATYSYLEHWAGYIGLPMPSFELLTTVLLVLNQVNVVFELFLGKELRRFRATAYDATVASRGKSADFWTPFTEEYSQLPQAEAPSAPHGVRARAMDGLRRRVYRLLVRRGASALFGAVPIFGQLVTAALDALRYGEHMHRPYFAAKHMNAQQQAMWVEERRTAYFLFGLVASLLERVPLLGLVFSISNRIGAAMWAHDLEKRQHRFHSGELVPQADTRPVVPPEGAPGSYGHPLRADVHVPGGIDAAYASSTAAPRLPPRS</sequence>
<gene>
    <name evidence="1" type="ORF">MSYG_3387</name>
</gene>
<dbReference type="InterPro" id="IPR052786">
    <property type="entry name" value="Spore_wall_assembly"/>
</dbReference>
<protein>
    <submittedName>
        <fullName evidence="1">Similar to S.cerevisiae protein RRT8 (Protein involved in spore wall assembly)</fullName>
    </submittedName>
</protein>
<dbReference type="KEGG" id="msym:MSY001_1576"/>